<organism evidence="1">
    <name type="scientific">Medicago truncatula</name>
    <name type="common">Barrel medic</name>
    <name type="synonym">Medicago tribuloides</name>
    <dbReference type="NCBI Taxonomy" id="3880"/>
    <lineage>
        <taxon>Eukaryota</taxon>
        <taxon>Viridiplantae</taxon>
        <taxon>Streptophyta</taxon>
        <taxon>Embryophyta</taxon>
        <taxon>Tracheophyta</taxon>
        <taxon>Spermatophyta</taxon>
        <taxon>Magnoliopsida</taxon>
        <taxon>eudicotyledons</taxon>
        <taxon>Gunneridae</taxon>
        <taxon>Pentapetalae</taxon>
        <taxon>rosids</taxon>
        <taxon>fabids</taxon>
        <taxon>Fabales</taxon>
        <taxon>Fabaceae</taxon>
        <taxon>Papilionoideae</taxon>
        <taxon>50 kb inversion clade</taxon>
        <taxon>NPAAA clade</taxon>
        <taxon>Hologalegina</taxon>
        <taxon>IRL clade</taxon>
        <taxon>Trifolieae</taxon>
        <taxon>Medicago</taxon>
    </lineage>
</organism>
<accession>A2Q2M4</accession>
<sequence length="44" mass="5170">MRDWCTVSFEVGLKLTSILPSDIYYDMEYCIDYSTLRKIPKGMS</sequence>
<proteinExistence type="predicted"/>
<evidence type="ECO:0000313" key="1">
    <source>
        <dbReference type="EMBL" id="ABN06165.1"/>
    </source>
</evidence>
<name>A2Q2M4_MEDTR</name>
<reference evidence="1" key="1">
    <citation type="submission" date="2004-10" db="EMBL/GenBank/DDBJ databases">
        <authorList>
            <person name="Town C.D."/>
        </authorList>
    </citation>
    <scope>NUCLEOTIDE SEQUENCE</scope>
</reference>
<dbReference type="EMBL" id="AC151521">
    <property type="protein sequence ID" value="ABN06165.1"/>
    <property type="molecule type" value="Genomic_DNA"/>
</dbReference>
<reference evidence="1" key="2">
    <citation type="submission" date="2007-03" db="EMBL/GenBank/DDBJ databases">
        <authorList>
            <consortium name="The International Medicago Genome Annotation Group"/>
        </authorList>
    </citation>
    <scope>NUCLEOTIDE SEQUENCE</scope>
</reference>
<protein>
    <submittedName>
        <fullName evidence="1">Uncharacterized protein</fullName>
    </submittedName>
</protein>
<dbReference type="AlphaFoldDB" id="A2Q2M4"/>
<gene>
    <name evidence="1" type="ORF">MtrDRAFT_AC151521g41v2</name>
</gene>